<reference evidence="1 2" key="1">
    <citation type="submission" date="2020-02" db="EMBL/GenBank/DDBJ databases">
        <title>Whole-genome analyses of novel actinobacteria.</title>
        <authorList>
            <person name="Sahin N."/>
            <person name="Tokatli A."/>
        </authorList>
    </citation>
    <scope>NUCLEOTIDE SEQUENCE [LARGE SCALE GENOMIC DNA]</scope>
    <source>
        <strain evidence="1 2">YC419</strain>
    </source>
</reference>
<dbReference type="Proteomes" id="UP001518140">
    <property type="component" value="Unassembled WGS sequence"/>
</dbReference>
<dbReference type="EMBL" id="JAAKZX010000035">
    <property type="protein sequence ID" value="NGO43222.1"/>
    <property type="molecule type" value="Genomic_DNA"/>
</dbReference>
<gene>
    <name evidence="1" type="ORF">G6048_13945</name>
</gene>
<sequence length="87" mass="9366">MNLDLDVRLNLTAVTVRTASASGRPNLEDDQLEFTEGALVNAYSDTRQVLWDAGRPPNPATVVREVDTVARFAPAAPRSGAPHGPRL</sequence>
<proteinExistence type="predicted"/>
<comment type="caution">
    <text evidence="1">The sequence shown here is derived from an EMBL/GenBank/DDBJ whole genome shotgun (WGS) entry which is preliminary data.</text>
</comment>
<protein>
    <submittedName>
        <fullName evidence="1">Uncharacterized protein</fullName>
    </submittedName>
</protein>
<evidence type="ECO:0000313" key="1">
    <source>
        <dbReference type="EMBL" id="NGO43222.1"/>
    </source>
</evidence>
<keyword evidence="2" id="KW-1185">Reference proteome</keyword>
<accession>A0ABX0DNW8</accession>
<organism evidence="1 2">
    <name type="scientific">Streptomyces ureilyticus</name>
    <dbReference type="NCBI Taxonomy" id="1775131"/>
    <lineage>
        <taxon>Bacteria</taxon>
        <taxon>Bacillati</taxon>
        <taxon>Actinomycetota</taxon>
        <taxon>Actinomycetes</taxon>
        <taxon>Kitasatosporales</taxon>
        <taxon>Streptomycetaceae</taxon>
        <taxon>Streptomyces</taxon>
    </lineage>
</organism>
<evidence type="ECO:0000313" key="2">
    <source>
        <dbReference type="Proteomes" id="UP001518140"/>
    </source>
</evidence>
<dbReference type="RefSeq" id="WP_165339840.1">
    <property type="nucleotide sequence ID" value="NZ_JAAKZX010000035.1"/>
</dbReference>
<name>A0ABX0DNW8_9ACTN</name>